<dbReference type="Proteomes" id="UP000478052">
    <property type="component" value="Unassembled WGS sequence"/>
</dbReference>
<protein>
    <submittedName>
        <fullName evidence="1">Integrase catalytic domain-containing protein</fullName>
    </submittedName>
</protein>
<evidence type="ECO:0000313" key="1">
    <source>
        <dbReference type="EMBL" id="KAF0769149.1"/>
    </source>
</evidence>
<evidence type="ECO:0000313" key="2">
    <source>
        <dbReference type="Proteomes" id="UP000478052"/>
    </source>
</evidence>
<dbReference type="AlphaFoldDB" id="A0A6G0ZE13"/>
<gene>
    <name evidence="1" type="ORF">FWK35_00014300</name>
</gene>
<keyword evidence="2" id="KW-1185">Reference proteome</keyword>
<sequence length="64" mass="7343">MKLINTNLNRAGSYVNMTYEELNTVVIRIKACLNSRPLYALPFNHSDRVLSTTSNFFRDDSLTC</sequence>
<reference evidence="1 2" key="1">
    <citation type="submission" date="2019-08" db="EMBL/GenBank/DDBJ databases">
        <title>Whole genome of Aphis craccivora.</title>
        <authorList>
            <person name="Voronova N.V."/>
            <person name="Shulinski R.S."/>
            <person name="Bandarenka Y.V."/>
            <person name="Zhorov D.G."/>
            <person name="Warner D."/>
        </authorList>
    </citation>
    <scope>NUCLEOTIDE SEQUENCE [LARGE SCALE GENOMIC DNA]</scope>
    <source>
        <strain evidence="1">180601</strain>
        <tissue evidence="1">Whole Body</tissue>
    </source>
</reference>
<organism evidence="1 2">
    <name type="scientific">Aphis craccivora</name>
    <name type="common">Cowpea aphid</name>
    <dbReference type="NCBI Taxonomy" id="307492"/>
    <lineage>
        <taxon>Eukaryota</taxon>
        <taxon>Metazoa</taxon>
        <taxon>Ecdysozoa</taxon>
        <taxon>Arthropoda</taxon>
        <taxon>Hexapoda</taxon>
        <taxon>Insecta</taxon>
        <taxon>Pterygota</taxon>
        <taxon>Neoptera</taxon>
        <taxon>Paraneoptera</taxon>
        <taxon>Hemiptera</taxon>
        <taxon>Sternorrhyncha</taxon>
        <taxon>Aphidomorpha</taxon>
        <taxon>Aphidoidea</taxon>
        <taxon>Aphididae</taxon>
        <taxon>Aphidini</taxon>
        <taxon>Aphis</taxon>
        <taxon>Aphis</taxon>
    </lineage>
</organism>
<name>A0A6G0ZE13_APHCR</name>
<accession>A0A6G0ZE13</accession>
<comment type="caution">
    <text evidence="1">The sequence shown here is derived from an EMBL/GenBank/DDBJ whole genome shotgun (WGS) entry which is preliminary data.</text>
</comment>
<dbReference type="EMBL" id="VUJU01000640">
    <property type="protein sequence ID" value="KAF0769149.1"/>
    <property type="molecule type" value="Genomic_DNA"/>
</dbReference>
<proteinExistence type="predicted"/>